<protein>
    <submittedName>
        <fullName evidence="2">Uncharacterized protein</fullName>
    </submittedName>
</protein>
<evidence type="ECO:0000313" key="2">
    <source>
        <dbReference type="EMBL" id="MCC3264780.1"/>
    </source>
</evidence>
<evidence type="ECO:0000256" key="1">
    <source>
        <dbReference type="SAM" id="MobiDB-lite"/>
    </source>
</evidence>
<sequence>MWRDTPRFDAVERAALLVGETITLLPEPSIRDRDLLAALAVLSEGAFAATEWSAILINTYNRPSIASHHPVPGAKRPLSHQQEQP</sequence>
<accession>A0ABS8GDY5</accession>
<dbReference type="EMBL" id="JAJFZQ010000002">
    <property type="protein sequence ID" value="MCC3264780.1"/>
    <property type="molecule type" value="Genomic_DNA"/>
</dbReference>
<dbReference type="Gene3D" id="1.20.1290.10">
    <property type="entry name" value="AhpD-like"/>
    <property type="match status" value="1"/>
</dbReference>
<dbReference type="InterPro" id="IPR029032">
    <property type="entry name" value="AhpD-like"/>
</dbReference>
<name>A0ABS8GDY5_9MICC</name>
<comment type="caution">
    <text evidence="2">The sequence shown here is derived from an EMBL/GenBank/DDBJ whole genome shotgun (WGS) entry which is preliminary data.</text>
</comment>
<proteinExistence type="predicted"/>
<evidence type="ECO:0000313" key="3">
    <source>
        <dbReference type="Proteomes" id="UP001139168"/>
    </source>
</evidence>
<feature type="region of interest" description="Disordered" evidence="1">
    <location>
        <begin position="66"/>
        <end position="85"/>
    </location>
</feature>
<dbReference type="SUPFAM" id="SSF69118">
    <property type="entry name" value="AhpD-like"/>
    <property type="match status" value="1"/>
</dbReference>
<reference evidence="2" key="1">
    <citation type="submission" date="2021-10" db="EMBL/GenBank/DDBJ databases">
        <title>Novel species in genus Arthrobacter.</title>
        <authorList>
            <person name="Liu Y."/>
        </authorList>
    </citation>
    <scope>NUCLEOTIDE SEQUENCE</scope>
    <source>
        <strain evidence="2">Zg-Y786</strain>
    </source>
</reference>
<organism evidence="2 3">
    <name type="scientific">Arthrobacter gengyunqii</name>
    <dbReference type="NCBI Taxonomy" id="2886940"/>
    <lineage>
        <taxon>Bacteria</taxon>
        <taxon>Bacillati</taxon>
        <taxon>Actinomycetota</taxon>
        <taxon>Actinomycetes</taxon>
        <taxon>Micrococcales</taxon>
        <taxon>Micrococcaceae</taxon>
        <taxon>Arthrobacter</taxon>
    </lineage>
</organism>
<dbReference type="RefSeq" id="WP_227889639.1">
    <property type="nucleotide sequence ID" value="NZ_JAJFZQ010000002.1"/>
</dbReference>
<dbReference type="Proteomes" id="UP001139168">
    <property type="component" value="Unassembled WGS sequence"/>
</dbReference>
<keyword evidence="3" id="KW-1185">Reference proteome</keyword>
<gene>
    <name evidence="2" type="ORF">LJ752_01820</name>
</gene>